<dbReference type="SMART" id="SM00028">
    <property type="entry name" value="TPR"/>
    <property type="match status" value="5"/>
</dbReference>
<evidence type="ECO:0000256" key="5">
    <source>
        <dbReference type="ARBA" id="ARBA00040665"/>
    </source>
</evidence>
<dbReference type="GO" id="GO:0005737">
    <property type="term" value="C:cytoplasm"/>
    <property type="evidence" value="ECO:0007669"/>
    <property type="project" value="UniProtKB-SubCell"/>
</dbReference>
<evidence type="ECO:0000256" key="6">
    <source>
        <dbReference type="PROSITE-ProRule" id="PRU00339"/>
    </source>
</evidence>
<keyword evidence="3" id="KW-0677">Repeat</keyword>
<dbReference type="GO" id="GO:0003341">
    <property type="term" value="P:cilium movement"/>
    <property type="evidence" value="ECO:0007669"/>
    <property type="project" value="TreeGrafter"/>
</dbReference>
<keyword evidence="4 6" id="KW-0802">TPR repeat</keyword>
<evidence type="ECO:0000256" key="3">
    <source>
        <dbReference type="ARBA" id="ARBA00022737"/>
    </source>
</evidence>
<accession>A0A7S2MYC3</accession>
<dbReference type="Gene3D" id="1.25.40.10">
    <property type="entry name" value="Tetratricopeptide repeat domain"/>
    <property type="match status" value="2"/>
</dbReference>
<evidence type="ECO:0000256" key="4">
    <source>
        <dbReference type="ARBA" id="ARBA00022803"/>
    </source>
</evidence>
<gene>
    <name evidence="7" type="ORF">CBRE1094_LOCUS31304</name>
</gene>
<dbReference type="InterPro" id="IPR051476">
    <property type="entry name" value="Bac_ResReg_Asp_Phosphatase"/>
</dbReference>
<sequence>MSTDKQSLCIDILVSGHVQAYVDFFYLTHRPEAEEQEEEEEEPADDQVGIPSAMLPHVKTQLAEAEVARRRGDTQAVFGSYRQLADFFTGLEDQRTAIYFWEKCLEITQLTSDAEGEKQATRSLGMAHEASKDMAAAIKQYETLLRLAQRTGDVGGEQQANEHLVVSYEAVAMSKEVASDAKGALEYREKCLEASRASGDPAKESKAQYDLGQAHEKIGEVEHLKHAVSHYEQHLALAEKAGNVEAQGAACYAMSQVYQRMQDGEATLQYLQRFLKLAQASGKLVAQAEACCSLGVLYNQQNDYASAVQYLERYFELARSIGDRLMIDKARTYLGIARGNSVLPTYMGVVTTDIDALLRWKNRRTPFTDQLQVAT</sequence>
<evidence type="ECO:0000256" key="1">
    <source>
        <dbReference type="ARBA" id="ARBA00004496"/>
    </source>
</evidence>
<dbReference type="SUPFAM" id="SSF48452">
    <property type="entry name" value="TPR-like"/>
    <property type="match status" value="2"/>
</dbReference>
<dbReference type="PANTHER" id="PTHR46630:SF1">
    <property type="entry name" value="TETRATRICOPEPTIDE REPEAT PROTEIN 29"/>
    <property type="match status" value="1"/>
</dbReference>
<protein>
    <recommendedName>
        <fullName evidence="5">Tetratricopeptide repeat protein 29</fullName>
    </recommendedName>
</protein>
<evidence type="ECO:0000256" key="2">
    <source>
        <dbReference type="ARBA" id="ARBA00022490"/>
    </source>
</evidence>
<dbReference type="Pfam" id="PF13424">
    <property type="entry name" value="TPR_12"/>
    <property type="match status" value="1"/>
</dbReference>
<name>A0A7S2MYC3_9EUKA</name>
<proteinExistence type="predicted"/>
<keyword evidence="2" id="KW-0963">Cytoplasm</keyword>
<organism evidence="7">
    <name type="scientific">Haptolina brevifila</name>
    <dbReference type="NCBI Taxonomy" id="156173"/>
    <lineage>
        <taxon>Eukaryota</taxon>
        <taxon>Haptista</taxon>
        <taxon>Haptophyta</taxon>
        <taxon>Prymnesiophyceae</taxon>
        <taxon>Prymnesiales</taxon>
        <taxon>Prymnesiaceae</taxon>
        <taxon>Haptolina</taxon>
    </lineage>
</organism>
<dbReference type="GO" id="GO:0005929">
    <property type="term" value="C:cilium"/>
    <property type="evidence" value="ECO:0007669"/>
    <property type="project" value="TreeGrafter"/>
</dbReference>
<dbReference type="AlphaFoldDB" id="A0A7S2MYC3"/>
<dbReference type="InterPro" id="IPR019734">
    <property type="entry name" value="TPR_rpt"/>
</dbReference>
<feature type="repeat" description="TPR" evidence="6">
    <location>
        <begin position="288"/>
        <end position="321"/>
    </location>
</feature>
<comment type="subcellular location">
    <subcellularLocation>
        <location evidence="1">Cytoplasm</location>
    </subcellularLocation>
</comment>
<dbReference type="PROSITE" id="PS50005">
    <property type="entry name" value="TPR"/>
    <property type="match status" value="1"/>
</dbReference>
<reference evidence="7" key="1">
    <citation type="submission" date="2021-01" db="EMBL/GenBank/DDBJ databases">
        <authorList>
            <person name="Corre E."/>
            <person name="Pelletier E."/>
            <person name="Niang G."/>
            <person name="Scheremetjew M."/>
            <person name="Finn R."/>
            <person name="Kale V."/>
            <person name="Holt S."/>
            <person name="Cochrane G."/>
            <person name="Meng A."/>
            <person name="Brown T."/>
            <person name="Cohen L."/>
        </authorList>
    </citation>
    <scope>NUCLEOTIDE SEQUENCE</scope>
    <source>
        <strain evidence="7">UTEX LB 985</strain>
    </source>
</reference>
<dbReference type="InterPro" id="IPR011990">
    <property type="entry name" value="TPR-like_helical_dom_sf"/>
</dbReference>
<dbReference type="PANTHER" id="PTHR46630">
    <property type="entry name" value="TETRATRICOPEPTIDE REPEAT PROTEIN 29"/>
    <property type="match status" value="1"/>
</dbReference>
<evidence type="ECO:0000313" key="7">
    <source>
        <dbReference type="EMBL" id="CAD9509235.1"/>
    </source>
</evidence>
<dbReference type="EMBL" id="HBGU01057575">
    <property type="protein sequence ID" value="CAD9509235.1"/>
    <property type="molecule type" value="Transcribed_RNA"/>
</dbReference>